<reference evidence="3" key="1">
    <citation type="submission" date="2025-08" db="UniProtKB">
        <authorList>
            <consortium name="RefSeq"/>
        </authorList>
    </citation>
    <scope>IDENTIFICATION</scope>
    <source>
        <tissue evidence="3">Blood</tissue>
    </source>
</reference>
<feature type="compositionally biased region" description="Basic residues" evidence="1">
    <location>
        <begin position="1"/>
        <end position="10"/>
    </location>
</feature>
<accession>A0ABM3NZQ8</accession>
<dbReference type="PANTHER" id="PTHR39410">
    <property type="entry name" value="RIKEN CDNA 4930558K02 GENE"/>
    <property type="match status" value="1"/>
</dbReference>
<dbReference type="Pfam" id="PF15081">
    <property type="entry name" value="DUF4548"/>
    <property type="match status" value="2"/>
</dbReference>
<protein>
    <submittedName>
        <fullName evidence="3">Uncharacterized protein C1orf105 homolog isoform X2</fullName>
    </submittedName>
</protein>
<dbReference type="RefSeq" id="XP_053064906.1">
    <property type="nucleotide sequence ID" value="XM_053208931.1"/>
</dbReference>
<feature type="compositionally biased region" description="Basic and acidic residues" evidence="1">
    <location>
        <begin position="44"/>
        <end position="58"/>
    </location>
</feature>
<evidence type="ECO:0000256" key="1">
    <source>
        <dbReference type="SAM" id="MobiDB-lite"/>
    </source>
</evidence>
<feature type="region of interest" description="Disordered" evidence="1">
    <location>
        <begin position="44"/>
        <end position="77"/>
    </location>
</feature>
<dbReference type="InterPro" id="IPR027845">
    <property type="entry name" value="DUF4548"/>
</dbReference>
<sequence length="271" mass="30236">MSYLSHRSKGRTLNIHTPSGLPALPRSSPGADAVVCVSGAVLTKERQKGNRGSETERPGKRKTNSKTETEARRDKSNPMLIRSKQLCSTCQEIKMKRKRTARGNGGHKDKALPSVRAAAERGPCPHHVHTDAIQVQPRTLIIPHNLKLSFENLMSHRMMSLPPPKAKTESKHSCNDISTGKIEEVLIDPYSARCLPPPLSKEERNLRIHKPSSTGLRFMRTSKKPSSRYECAQITVTKLKCLCNVEGRPKRVVSYYLNSVSIPGMLSFPLW</sequence>
<dbReference type="GeneID" id="106979846"/>
<evidence type="ECO:0000313" key="2">
    <source>
        <dbReference type="Proteomes" id="UP001652583"/>
    </source>
</evidence>
<dbReference type="Proteomes" id="UP001652583">
    <property type="component" value="Chromosome E4"/>
</dbReference>
<feature type="region of interest" description="Disordered" evidence="1">
    <location>
        <begin position="1"/>
        <end position="30"/>
    </location>
</feature>
<evidence type="ECO:0000313" key="3">
    <source>
        <dbReference type="RefSeq" id="XP_053064906.1"/>
    </source>
</evidence>
<gene>
    <name evidence="3" type="primary">CE4H1orf105</name>
</gene>
<feature type="compositionally biased region" description="Basic and acidic residues" evidence="1">
    <location>
        <begin position="65"/>
        <end position="76"/>
    </location>
</feature>
<organism evidence="2 3">
    <name type="scientific">Acinonyx jubatus</name>
    <name type="common">Cheetah</name>
    <dbReference type="NCBI Taxonomy" id="32536"/>
    <lineage>
        <taxon>Eukaryota</taxon>
        <taxon>Metazoa</taxon>
        <taxon>Chordata</taxon>
        <taxon>Craniata</taxon>
        <taxon>Vertebrata</taxon>
        <taxon>Euteleostomi</taxon>
        <taxon>Mammalia</taxon>
        <taxon>Eutheria</taxon>
        <taxon>Laurasiatheria</taxon>
        <taxon>Carnivora</taxon>
        <taxon>Feliformia</taxon>
        <taxon>Felidae</taxon>
        <taxon>Felinae</taxon>
        <taxon>Acinonyx</taxon>
    </lineage>
</organism>
<name>A0ABM3NZQ8_ACIJB</name>
<proteinExistence type="predicted"/>
<keyword evidence="2" id="KW-1185">Reference proteome</keyword>
<dbReference type="PANTHER" id="PTHR39410:SF1">
    <property type="entry name" value="RIKEN CDNA 4930558K02 GENE"/>
    <property type="match status" value="1"/>
</dbReference>